<dbReference type="EMBL" id="QPJY01000003">
    <property type="protein sequence ID" value="RCX31322.1"/>
    <property type="molecule type" value="Genomic_DNA"/>
</dbReference>
<organism evidence="2 3">
    <name type="scientific">Thioalbus denitrificans</name>
    <dbReference type="NCBI Taxonomy" id="547122"/>
    <lineage>
        <taxon>Bacteria</taxon>
        <taxon>Pseudomonadati</taxon>
        <taxon>Pseudomonadota</taxon>
        <taxon>Gammaproteobacteria</taxon>
        <taxon>Chromatiales</taxon>
        <taxon>Ectothiorhodospiraceae</taxon>
        <taxon>Thioalbus</taxon>
    </lineage>
</organism>
<dbReference type="InterPro" id="IPR021344">
    <property type="entry name" value="DUF2970"/>
</dbReference>
<dbReference type="OrthoDB" id="5625885at2"/>
<dbReference type="Pfam" id="PF11174">
    <property type="entry name" value="DUF2970"/>
    <property type="match status" value="1"/>
</dbReference>
<dbReference type="RefSeq" id="WP_114279490.1">
    <property type="nucleotide sequence ID" value="NZ_QPJY01000003.1"/>
</dbReference>
<protein>
    <submittedName>
        <fullName evidence="2">DUF2970 family protein</fullName>
    </submittedName>
</protein>
<evidence type="ECO:0000313" key="3">
    <source>
        <dbReference type="Proteomes" id="UP000252707"/>
    </source>
</evidence>
<dbReference type="AlphaFoldDB" id="A0A369CBB7"/>
<reference evidence="2 3" key="1">
    <citation type="submission" date="2018-07" db="EMBL/GenBank/DDBJ databases">
        <title>Genomic Encyclopedia of Type Strains, Phase IV (KMG-IV): sequencing the most valuable type-strain genomes for metagenomic binning, comparative biology and taxonomic classification.</title>
        <authorList>
            <person name="Goeker M."/>
        </authorList>
    </citation>
    <scope>NUCLEOTIDE SEQUENCE [LARGE SCALE GENOMIC DNA]</scope>
    <source>
        <strain evidence="2 3">DSM 26407</strain>
    </source>
</reference>
<gene>
    <name evidence="2" type="ORF">DFQ59_103290</name>
</gene>
<keyword evidence="1" id="KW-0812">Transmembrane</keyword>
<evidence type="ECO:0000313" key="2">
    <source>
        <dbReference type="EMBL" id="RCX31322.1"/>
    </source>
</evidence>
<keyword evidence="3" id="KW-1185">Reference proteome</keyword>
<keyword evidence="1" id="KW-1133">Transmembrane helix</keyword>
<accession>A0A369CBB7</accession>
<proteinExistence type="predicted"/>
<keyword evidence="1" id="KW-0472">Membrane</keyword>
<name>A0A369CBB7_9GAMM</name>
<sequence>MNAPAPHRGPGLGPWQVLSSAVAALLGVQSQRNRERDFRHGRPLPFVVAGLVLTLLFVLAVFGVVQLVLHLAGTTG</sequence>
<feature type="transmembrane region" description="Helical" evidence="1">
    <location>
        <begin position="48"/>
        <end position="69"/>
    </location>
</feature>
<evidence type="ECO:0000256" key="1">
    <source>
        <dbReference type="SAM" id="Phobius"/>
    </source>
</evidence>
<dbReference type="Proteomes" id="UP000252707">
    <property type="component" value="Unassembled WGS sequence"/>
</dbReference>
<comment type="caution">
    <text evidence="2">The sequence shown here is derived from an EMBL/GenBank/DDBJ whole genome shotgun (WGS) entry which is preliminary data.</text>
</comment>